<evidence type="ECO:0000313" key="7">
    <source>
        <dbReference type="EMBL" id="KAK6726632.1"/>
    </source>
</evidence>
<keyword evidence="3 5" id="KW-1133">Transmembrane helix</keyword>
<keyword evidence="2 5" id="KW-0812">Transmembrane</keyword>
<name>A0ABR1BJI2_NECAM</name>
<evidence type="ECO:0000256" key="2">
    <source>
        <dbReference type="ARBA" id="ARBA00022692"/>
    </source>
</evidence>
<dbReference type="Pfam" id="PF04114">
    <property type="entry name" value="Gaa1"/>
    <property type="match status" value="1"/>
</dbReference>
<dbReference type="PANTHER" id="PTHR13304:SF0">
    <property type="entry name" value="GLYCOSYLPHOSPHATIDYLINOSITOL ANCHOR ATTACHMENT 1 PROTEIN"/>
    <property type="match status" value="1"/>
</dbReference>
<keyword evidence="8" id="KW-1185">Reference proteome</keyword>
<feature type="transmembrane region" description="Helical" evidence="5">
    <location>
        <begin position="756"/>
        <end position="778"/>
    </location>
</feature>
<evidence type="ECO:0000256" key="3">
    <source>
        <dbReference type="ARBA" id="ARBA00022989"/>
    </source>
</evidence>
<dbReference type="SUPFAM" id="SSF53187">
    <property type="entry name" value="Zn-dependent exopeptidases"/>
    <property type="match status" value="1"/>
</dbReference>
<dbReference type="EC" id="2.3.1.225" evidence="5"/>
<evidence type="ECO:0000259" key="6">
    <source>
        <dbReference type="Pfam" id="PF01529"/>
    </source>
</evidence>
<evidence type="ECO:0000256" key="5">
    <source>
        <dbReference type="RuleBase" id="RU079119"/>
    </source>
</evidence>
<feature type="domain" description="Palmitoyltransferase DHHC" evidence="6">
    <location>
        <begin position="107"/>
        <end position="232"/>
    </location>
</feature>
<evidence type="ECO:0000256" key="1">
    <source>
        <dbReference type="ARBA" id="ARBA00004141"/>
    </source>
</evidence>
<accession>A0ABR1BJI2</accession>
<organism evidence="7 8">
    <name type="scientific">Necator americanus</name>
    <name type="common">Human hookworm</name>
    <dbReference type="NCBI Taxonomy" id="51031"/>
    <lineage>
        <taxon>Eukaryota</taxon>
        <taxon>Metazoa</taxon>
        <taxon>Ecdysozoa</taxon>
        <taxon>Nematoda</taxon>
        <taxon>Chromadorea</taxon>
        <taxon>Rhabditida</taxon>
        <taxon>Rhabditina</taxon>
        <taxon>Rhabditomorpha</taxon>
        <taxon>Strongyloidea</taxon>
        <taxon>Ancylostomatidae</taxon>
        <taxon>Bunostominae</taxon>
        <taxon>Necator</taxon>
    </lineage>
</organism>
<feature type="transmembrane region" description="Helical" evidence="5">
    <location>
        <begin position="815"/>
        <end position="836"/>
    </location>
</feature>
<comment type="domain">
    <text evidence="5">The DHHC domain is required for palmitoyltransferase activity.</text>
</comment>
<dbReference type="Proteomes" id="UP001303046">
    <property type="component" value="Unassembled WGS sequence"/>
</dbReference>
<dbReference type="PANTHER" id="PTHR13304">
    <property type="entry name" value="GLYCOSYLPHOSPHATIDYLINOSITOL ANCHOR ATTACHMENT 1 PROTEIN"/>
    <property type="match status" value="1"/>
</dbReference>
<feature type="transmembrane region" description="Helical" evidence="5">
    <location>
        <begin position="20"/>
        <end position="44"/>
    </location>
</feature>
<dbReference type="InterPro" id="IPR007246">
    <property type="entry name" value="Gaa1"/>
</dbReference>
<keyword evidence="5" id="KW-0012">Acyltransferase</keyword>
<comment type="similarity">
    <text evidence="5">Belongs to the DHHC palmitoyltransferase family.</text>
</comment>
<comment type="caution">
    <text evidence="7">The sequence shown here is derived from an EMBL/GenBank/DDBJ whole genome shotgun (WGS) entry which is preliminary data.</text>
</comment>
<feature type="transmembrane region" description="Helical" evidence="5">
    <location>
        <begin position="646"/>
        <end position="668"/>
    </location>
</feature>
<dbReference type="PROSITE" id="PS50216">
    <property type="entry name" value="DHHC"/>
    <property type="match status" value="1"/>
</dbReference>
<keyword evidence="4 5" id="KW-0472">Membrane</keyword>
<feature type="transmembrane region" description="Helical" evidence="5">
    <location>
        <begin position="680"/>
        <end position="699"/>
    </location>
</feature>
<evidence type="ECO:0000313" key="8">
    <source>
        <dbReference type="Proteomes" id="UP001303046"/>
    </source>
</evidence>
<dbReference type="EMBL" id="JAVFWL010000001">
    <property type="protein sequence ID" value="KAK6726632.1"/>
    <property type="molecule type" value="Genomic_DNA"/>
</dbReference>
<feature type="transmembrane region" description="Helical" evidence="5">
    <location>
        <begin position="607"/>
        <end position="640"/>
    </location>
</feature>
<comment type="catalytic activity">
    <reaction evidence="5">
        <text>L-cysteinyl-[protein] + hexadecanoyl-CoA = S-hexadecanoyl-L-cysteinyl-[protein] + CoA</text>
        <dbReference type="Rhea" id="RHEA:36683"/>
        <dbReference type="Rhea" id="RHEA-COMP:10131"/>
        <dbReference type="Rhea" id="RHEA-COMP:11032"/>
        <dbReference type="ChEBI" id="CHEBI:29950"/>
        <dbReference type="ChEBI" id="CHEBI:57287"/>
        <dbReference type="ChEBI" id="CHEBI:57379"/>
        <dbReference type="ChEBI" id="CHEBI:74151"/>
        <dbReference type="EC" id="2.3.1.225"/>
    </reaction>
</comment>
<keyword evidence="5" id="KW-0808">Transferase</keyword>
<reference evidence="7 8" key="1">
    <citation type="submission" date="2023-08" db="EMBL/GenBank/DDBJ databases">
        <title>A Necator americanus chromosomal reference genome.</title>
        <authorList>
            <person name="Ilik V."/>
            <person name="Petrzelkova K.J."/>
            <person name="Pardy F."/>
            <person name="Fuh T."/>
            <person name="Niatou-Singa F.S."/>
            <person name="Gouil Q."/>
            <person name="Baker L."/>
            <person name="Ritchie M.E."/>
            <person name="Jex A.R."/>
            <person name="Gazzola D."/>
            <person name="Li H."/>
            <person name="Toshio Fujiwara R."/>
            <person name="Zhan B."/>
            <person name="Aroian R.V."/>
            <person name="Pafco B."/>
            <person name="Schwarz E.M."/>
        </authorList>
    </citation>
    <scope>NUCLEOTIDE SEQUENCE [LARGE SCALE GENOMIC DNA]</scope>
    <source>
        <strain evidence="7 8">Aroian</strain>
        <tissue evidence="7">Whole animal</tissue>
    </source>
</reference>
<protein>
    <recommendedName>
        <fullName evidence="5">Palmitoyltransferase</fullName>
        <ecNumber evidence="5">2.3.1.225</ecNumber>
    </recommendedName>
</protein>
<evidence type="ECO:0000256" key="4">
    <source>
        <dbReference type="ARBA" id="ARBA00023136"/>
    </source>
</evidence>
<sequence>MALKEKTQCCGRKWCVGDPCGIVCAAITWLLIMYSQFVVFLVLLHSYEEHWLHTSLNFLLFEFLTMLAVVSHIKTMLTDPGSVPKGNATEEHIERLQAAEEFKVIYKCQKCCSIKPDRAHHCSVCDRCIRRMDHHCPWVNNCVGEANQKYFVLFTMYIALLSFHALYWGIWQFVLCVGKEWHSCSSLGPPGTTLMLIFLMFEAILFAIFTSVMFGTQVSAICSDETAIESLKRGSEDRNKGKSWKKNMQSVFGGPCSVRWLNPLVEPLMRSLVTASGQRHRLLQRVLDRPGLFSLISFASALYYASFILDYRNAEHTRISEHALMPGLVIERFDQDGLAVEYLQGLRENAKNKQEYICKCMREAGLSCHKQRWWSTVKVTNASGTNVYAVLRAPRASGVEAMLIAVDLMQRESLAMVMAYAAFARQQVYWARDLFFVFVDGGAPGMDAWLAEYHLVEDNVLHGDPLTEMRGVMIGGVSQTSKTSSTNPVIRLELNHLNGQLPNLDLVNSVVRIAGKGKFALHSIVYGVRDAESGGSDWHMLVPLRAMYTQAFIAVEGIHSVMGKYGVQAITVAVPPLVSYPLRQSTRLLEAIARSLNNILERFHQSYFLYILASTDNFVSIAYFMPIIGGILLPLLIYAYRDWTFINYLTVPRTWLLMHAIGLCIWMISTKYFAEYTENTRNDVVLLGISMLIPWGLLIPTPVTEVQLLRFFLLLECCLAAGAVSLLNFSLALCFAVVAVPVLVKSTQDNEKRSRALLRTALALACHPVCIYALFLVYGKPYLGYGGKPVSLDANTFVNALLRLVKEHMVYGSHVLPLLLVIVLPMWNMILPLALVRSKLVSNGTPEAEEQAKIVEVQNHNDD</sequence>
<gene>
    <name evidence="7" type="primary">Necator_chrI.g888</name>
    <name evidence="7" type="ORF">RB195_004764</name>
</gene>
<comment type="caution">
    <text evidence="5">Lacks conserved residue(s) required for the propagation of feature annotation.</text>
</comment>
<dbReference type="InterPro" id="IPR001594">
    <property type="entry name" value="Palmitoyltrfase_DHHC"/>
</dbReference>
<feature type="transmembrane region" description="Helical" evidence="5">
    <location>
        <begin position="711"/>
        <end position="744"/>
    </location>
</feature>
<dbReference type="Pfam" id="PF01529">
    <property type="entry name" value="DHHC"/>
    <property type="match status" value="1"/>
</dbReference>
<feature type="transmembrane region" description="Helical" evidence="5">
    <location>
        <begin position="150"/>
        <end position="174"/>
    </location>
</feature>
<proteinExistence type="inferred from homology"/>
<comment type="subcellular location">
    <subcellularLocation>
        <location evidence="1">Membrane</location>
        <topology evidence="1">Multi-pass membrane protein</topology>
    </subcellularLocation>
</comment>
<feature type="transmembrane region" description="Helical" evidence="5">
    <location>
        <begin position="50"/>
        <end position="70"/>
    </location>
</feature>
<feature type="transmembrane region" description="Helical" evidence="5">
    <location>
        <begin position="194"/>
        <end position="214"/>
    </location>
</feature>